<gene>
    <name evidence="6 8" type="primary">rpsQ</name>
</gene>
<evidence type="ECO:0000256" key="1">
    <source>
        <dbReference type="ARBA" id="ARBA00010254"/>
    </source>
</evidence>
<dbReference type="AlphaFoldDB" id="A0A0H4T999"/>
<name>A0A0H4T999_9CHLR</name>
<dbReference type="GO" id="GO:0022627">
    <property type="term" value="C:cytosolic small ribosomal subunit"/>
    <property type="evidence" value="ECO:0007669"/>
    <property type="project" value="UniProtKB-UniRule"/>
</dbReference>
<dbReference type="PROSITE" id="PS00056">
    <property type="entry name" value="RIBOSOMAL_S17"/>
    <property type="match status" value="1"/>
</dbReference>
<dbReference type="InterPro" id="IPR019979">
    <property type="entry name" value="Ribosomal_uS17_CS"/>
</dbReference>
<keyword evidence="4 6" id="KW-0689">Ribosomal protein</keyword>
<dbReference type="PRINTS" id="PR00973">
    <property type="entry name" value="RIBOSOMALS17"/>
</dbReference>
<comment type="function">
    <text evidence="6">One of the primary rRNA binding proteins, it binds specifically to the 5'-end of 16S ribosomal RNA.</text>
</comment>
<keyword evidence="5 6" id="KW-0687">Ribonucleoprotein</keyword>
<dbReference type="NCBIfam" id="TIGR03635">
    <property type="entry name" value="uS17_bact"/>
    <property type="match status" value="1"/>
</dbReference>
<evidence type="ECO:0000256" key="6">
    <source>
        <dbReference type="HAMAP-Rule" id="MF_01345"/>
    </source>
</evidence>
<dbReference type="PANTHER" id="PTHR10744">
    <property type="entry name" value="40S RIBOSOMAL PROTEIN S11 FAMILY MEMBER"/>
    <property type="match status" value="1"/>
</dbReference>
<dbReference type="GO" id="GO:0019843">
    <property type="term" value="F:rRNA binding"/>
    <property type="evidence" value="ECO:0007669"/>
    <property type="project" value="UniProtKB-UniRule"/>
</dbReference>
<keyword evidence="2 6" id="KW-0699">rRNA-binding</keyword>
<evidence type="ECO:0000256" key="2">
    <source>
        <dbReference type="ARBA" id="ARBA00022730"/>
    </source>
</evidence>
<protein>
    <recommendedName>
        <fullName evidence="6">Small ribosomal subunit protein uS17</fullName>
    </recommendedName>
</protein>
<organism evidence="8">
    <name type="scientific">uncultured Chloroflexi bacterium Rifle_16ft_4_minimus_5762</name>
    <dbReference type="NCBI Taxonomy" id="1665077"/>
    <lineage>
        <taxon>Bacteria</taxon>
        <taxon>Bacillati</taxon>
        <taxon>Chloroflexota</taxon>
        <taxon>environmental samples</taxon>
    </lineage>
</organism>
<dbReference type="Gene3D" id="2.40.50.140">
    <property type="entry name" value="Nucleic acid-binding proteins"/>
    <property type="match status" value="1"/>
</dbReference>
<reference evidence="8" key="1">
    <citation type="journal article" date="2015" name="ISME J.">
        <title>Aquifer environment selects for microbial species cohorts in sediment and groundwater.</title>
        <authorList>
            <person name="Hug L.A."/>
            <person name="Thomas B.C."/>
            <person name="Brown C.T."/>
            <person name="Frischkorn K.R."/>
            <person name="Williams K.H."/>
            <person name="Tringe S.G."/>
            <person name="Banfield J.F."/>
        </authorList>
    </citation>
    <scope>NUCLEOTIDE SEQUENCE</scope>
</reference>
<dbReference type="SUPFAM" id="SSF50249">
    <property type="entry name" value="Nucleic acid-binding proteins"/>
    <property type="match status" value="1"/>
</dbReference>
<dbReference type="Pfam" id="PF00366">
    <property type="entry name" value="Ribosomal_S17"/>
    <property type="match status" value="1"/>
</dbReference>
<evidence type="ECO:0000256" key="5">
    <source>
        <dbReference type="ARBA" id="ARBA00023274"/>
    </source>
</evidence>
<comment type="subunit">
    <text evidence="6">Part of the 30S ribosomal subunit.</text>
</comment>
<dbReference type="EMBL" id="KT007040">
    <property type="protein sequence ID" value="AKQ04473.1"/>
    <property type="molecule type" value="Genomic_DNA"/>
</dbReference>
<keyword evidence="3 6" id="KW-0694">RNA-binding</keyword>
<evidence type="ECO:0000256" key="7">
    <source>
        <dbReference type="RuleBase" id="RU003872"/>
    </source>
</evidence>
<dbReference type="GO" id="GO:0006412">
    <property type="term" value="P:translation"/>
    <property type="evidence" value="ECO:0007669"/>
    <property type="project" value="UniProtKB-UniRule"/>
</dbReference>
<sequence length="86" mass="10077">MSERRETEGVVTSNKMHKTVVVRTKQSYRHPFYGKVVESQHKLVAHDELGAKVGDRVRLIESRPISKTKRWVVVEILQHQEREEVV</sequence>
<proteinExistence type="inferred from homology"/>
<dbReference type="GO" id="GO:0003735">
    <property type="term" value="F:structural constituent of ribosome"/>
    <property type="evidence" value="ECO:0007669"/>
    <property type="project" value="UniProtKB-UniRule"/>
</dbReference>
<accession>A0A0H4T999</accession>
<dbReference type="CDD" id="cd00364">
    <property type="entry name" value="Ribosomal_uS17"/>
    <property type="match status" value="1"/>
</dbReference>
<dbReference type="InterPro" id="IPR000266">
    <property type="entry name" value="Ribosomal_uS17"/>
</dbReference>
<dbReference type="InterPro" id="IPR019984">
    <property type="entry name" value="Ribosomal_uS17_bact/chlr"/>
</dbReference>
<comment type="similarity">
    <text evidence="1 6 7">Belongs to the universal ribosomal protein uS17 family.</text>
</comment>
<dbReference type="NCBIfam" id="NF004123">
    <property type="entry name" value="PRK05610.1"/>
    <property type="match status" value="1"/>
</dbReference>
<evidence type="ECO:0000256" key="4">
    <source>
        <dbReference type="ARBA" id="ARBA00022980"/>
    </source>
</evidence>
<dbReference type="HAMAP" id="MF_01345_B">
    <property type="entry name" value="Ribosomal_uS17_B"/>
    <property type="match status" value="1"/>
</dbReference>
<dbReference type="PANTHER" id="PTHR10744:SF1">
    <property type="entry name" value="SMALL RIBOSOMAL SUBUNIT PROTEIN US17M"/>
    <property type="match status" value="1"/>
</dbReference>
<dbReference type="InterPro" id="IPR012340">
    <property type="entry name" value="NA-bd_OB-fold"/>
</dbReference>
<evidence type="ECO:0000313" key="8">
    <source>
        <dbReference type="EMBL" id="AKQ04473.1"/>
    </source>
</evidence>
<evidence type="ECO:0000256" key="3">
    <source>
        <dbReference type="ARBA" id="ARBA00022884"/>
    </source>
</evidence>